<dbReference type="EMBL" id="CAMXCT020002591">
    <property type="protein sequence ID" value="CAL1152547.1"/>
    <property type="molecule type" value="Genomic_DNA"/>
</dbReference>
<dbReference type="NCBIfam" id="TIGR00756">
    <property type="entry name" value="PPR"/>
    <property type="match status" value="1"/>
</dbReference>
<comment type="caution">
    <text evidence="6">The sequence shown here is derived from an EMBL/GenBank/DDBJ whole genome shotgun (WGS) entry which is preliminary data.</text>
</comment>
<dbReference type="Pfam" id="PF01535">
    <property type="entry name" value="PPR"/>
    <property type="match status" value="1"/>
</dbReference>
<evidence type="ECO:0000256" key="1">
    <source>
        <dbReference type="ARBA" id="ARBA00022737"/>
    </source>
</evidence>
<dbReference type="Gene3D" id="1.25.40.10">
    <property type="entry name" value="Tetratricopeptide repeat domain"/>
    <property type="match status" value="4"/>
</dbReference>
<dbReference type="PROSITE" id="PS51375">
    <property type="entry name" value="PPR"/>
    <property type="match status" value="2"/>
</dbReference>
<feature type="region of interest" description="Disordered" evidence="3">
    <location>
        <begin position="1"/>
        <end position="21"/>
    </location>
</feature>
<reference evidence="7" key="2">
    <citation type="submission" date="2024-04" db="EMBL/GenBank/DDBJ databases">
        <authorList>
            <person name="Chen Y."/>
            <person name="Shah S."/>
            <person name="Dougan E. K."/>
            <person name="Thang M."/>
            <person name="Chan C."/>
        </authorList>
    </citation>
    <scope>NUCLEOTIDE SEQUENCE [LARGE SCALE GENOMIC DNA]</scope>
</reference>
<reference evidence="6" key="1">
    <citation type="submission" date="2022-10" db="EMBL/GenBank/DDBJ databases">
        <authorList>
            <person name="Chen Y."/>
            <person name="Dougan E. K."/>
            <person name="Chan C."/>
            <person name="Rhodes N."/>
            <person name="Thang M."/>
        </authorList>
    </citation>
    <scope>NUCLEOTIDE SEQUENCE</scope>
</reference>
<name>A0A9P1G6L0_9DINO</name>
<proteinExistence type="predicted"/>
<evidence type="ECO:0000313" key="9">
    <source>
        <dbReference type="Proteomes" id="UP001152797"/>
    </source>
</evidence>
<evidence type="ECO:0000313" key="8">
    <source>
        <dbReference type="EMBL" id="CAL4786484.1"/>
    </source>
</evidence>
<accession>A0A9P1G6L0</accession>
<dbReference type="SUPFAM" id="SSF55120">
    <property type="entry name" value="Pseudouridine synthase"/>
    <property type="match status" value="1"/>
</dbReference>
<feature type="repeat" description="PPR" evidence="2">
    <location>
        <begin position="389"/>
        <end position="423"/>
    </location>
</feature>
<keyword evidence="9" id="KW-1185">Reference proteome</keyword>
<evidence type="ECO:0000259" key="5">
    <source>
        <dbReference type="Pfam" id="PF23276"/>
    </source>
</evidence>
<dbReference type="EMBL" id="CAMXCT030002591">
    <property type="protein sequence ID" value="CAL4786484.1"/>
    <property type="molecule type" value="Genomic_DNA"/>
</dbReference>
<sequence>MPPVQEKAPSADGSTNPVPDSPLEIARALQHATSQQATDALLAPLLPQWVKEPKLATTVLKGALGHVALKILQAMSRSMMETNSIHFNAAIAAAELHGEWQTALQLLRRMLAEKVDINVISFNRTLGSAGQASCWTLSLALLEELPTHQLVPDSFSYSAVIKGLKQGLLWQLALALFNHMPRGLRDKVCYNSAIASMPWNWALELFHEMTRSQTSLDAVSYGSAVAACQRAAQWQSSLILLMEVRQNQLSNAVIENTVMGSCARANQRQITLNLLDEMEARNVSDHRSYGIAMTAFNDGAWEACLDLLVRSLRASTHPNVVSCTTLIRTCATAGEWRMALEVLRSMAEMLVEANTWSYNSSITACESASHWEVALLQLHQMRAAELEPDVISFNSTLSAFQDGTSWSVALQVLEQMEQSHLEPDTLTFNSTITACRHWPTALAVLQAMFTRNLLVSAISFGAVINECETDGEWEVALGLLHHMLGMSHQPDGRILGSVVNCLRTKDGFAALELFSSLPIWVKNAAPVTADLPDMEVLACGPGILTLCKPSMQRTEDLVARVAEVYPHVTVVSRLDSPTSGVLPVILAEDGSNVAKCFQAQFAGRLVHKDYVCLCEGSSLGAAGTAGEVQAPLRTFGDGQSVRSEVSELGKAAKTEYWVRARYLHPGATGELILLHVKPLTGRTHQIREHGQSTVAAPRCAFRKFGKAFGGGCSVRKWERGTFHASLPTLPAPRFARCSGSFCRQGASALGAQRTVAAAATH</sequence>
<protein>
    <submittedName>
        <fullName evidence="8">Pentatricopeptide repeat-containing protein, chloroplastic</fullName>
    </submittedName>
</protein>
<evidence type="ECO:0000256" key="3">
    <source>
        <dbReference type="SAM" id="MobiDB-lite"/>
    </source>
</evidence>
<feature type="domain" description="Pseudouridine synthase RsuA/RluA-like" evidence="4">
    <location>
        <begin position="551"/>
        <end position="689"/>
    </location>
</feature>
<dbReference type="Pfam" id="PF23276">
    <property type="entry name" value="TPR_24"/>
    <property type="match status" value="1"/>
</dbReference>
<dbReference type="CDD" id="cd02869">
    <property type="entry name" value="PseudoU_synth_RluA_like"/>
    <property type="match status" value="1"/>
</dbReference>
<evidence type="ECO:0000256" key="2">
    <source>
        <dbReference type="PROSITE-ProRule" id="PRU00708"/>
    </source>
</evidence>
<dbReference type="InterPro" id="IPR002885">
    <property type="entry name" value="PPR_rpt"/>
</dbReference>
<dbReference type="Pfam" id="PF00849">
    <property type="entry name" value="PseudoU_synth_2"/>
    <property type="match status" value="1"/>
</dbReference>
<dbReference type="GO" id="GO:0001522">
    <property type="term" value="P:pseudouridine synthesis"/>
    <property type="evidence" value="ECO:0007669"/>
    <property type="project" value="InterPro"/>
</dbReference>
<evidence type="ECO:0000313" key="6">
    <source>
        <dbReference type="EMBL" id="CAI3999172.1"/>
    </source>
</evidence>
<dbReference type="OrthoDB" id="440666at2759"/>
<feature type="domain" description="Pentatricopeptide repeat-containing protein-mitochondrial" evidence="5">
    <location>
        <begin position="323"/>
        <end position="435"/>
    </location>
</feature>
<gene>
    <name evidence="6" type="ORF">C1SCF055_LOCUS25412</name>
</gene>
<dbReference type="InterPro" id="IPR006145">
    <property type="entry name" value="PsdUridine_synth_RsuA/RluA"/>
</dbReference>
<dbReference type="Proteomes" id="UP001152797">
    <property type="component" value="Unassembled WGS sequence"/>
</dbReference>
<dbReference type="InterPro" id="IPR011990">
    <property type="entry name" value="TPR-like_helical_dom_sf"/>
</dbReference>
<feature type="repeat" description="PPR" evidence="2">
    <location>
        <begin position="319"/>
        <end position="353"/>
    </location>
</feature>
<dbReference type="GO" id="GO:0009982">
    <property type="term" value="F:pseudouridine synthase activity"/>
    <property type="evidence" value="ECO:0007669"/>
    <property type="project" value="InterPro"/>
</dbReference>
<dbReference type="Pfam" id="PF13812">
    <property type="entry name" value="PPR_3"/>
    <property type="match status" value="1"/>
</dbReference>
<dbReference type="PANTHER" id="PTHR47447">
    <property type="entry name" value="OS03G0856100 PROTEIN"/>
    <property type="match status" value="1"/>
</dbReference>
<evidence type="ECO:0000259" key="4">
    <source>
        <dbReference type="Pfam" id="PF00849"/>
    </source>
</evidence>
<dbReference type="InterPro" id="IPR020103">
    <property type="entry name" value="PsdUridine_synth_cat_dom_sf"/>
</dbReference>
<keyword evidence="1" id="KW-0677">Repeat</keyword>
<organism evidence="6">
    <name type="scientific">Cladocopium goreaui</name>
    <dbReference type="NCBI Taxonomy" id="2562237"/>
    <lineage>
        <taxon>Eukaryota</taxon>
        <taxon>Sar</taxon>
        <taxon>Alveolata</taxon>
        <taxon>Dinophyceae</taxon>
        <taxon>Suessiales</taxon>
        <taxon>Symbiodiniaceae</taxon>
        <taxon>Cladocopium</taxon>
    </lineage>
</organism>
<dbReference type="AlphaFoldDB" id="A0A9P1G6L0"/>
<dbReference type="GO" id="GO:0003723">
    <property type="term" value="F:RNA binding"/>
    <property type="evidence" value="ECO:0007669"/>
    <property type="project" value="InterPro"/>
</dbReference>
<dbReference type="PANTHER" id="PTHR47447:SF17">
    <property type="entry name" value="OS12G0638900 PROTEIN"/>
    <property type="match status" value="1"/>
</dbReference>
<dbReference type="Gene3D" id="3.30.2350.10">
    <property type="entry name" value="Pseudouridine synthase"/>
    <property type="match status" value="1"/>
</dbReference>
<evidence type="ECO:0000313" key="7">
    <source>
        <dbReference type="EMBL" id="CAL1152547.1"/>
    </source>
</evidence>
<dbReference type="InterPro" id="IPR057027">
    <property type="entry name" value="TPR_mt"/>
</dbReference>
<dbReference type="EMBL" id="CAMXCT010002591">
    <property type="protein sequence ID" value="CAI3999172.1"/>
    <property type="molecule type" value="Genomic_DNA"/>
</dbReference>